<feature type="repeat" description="WD" evidence="3">
    <location>
        <begin position="103"/>
        <end position="144"/>
    </location>
</feature>
<dbReference type="CDD" id="cd00200">
    <property type="entry name" value="WD40"/>
    <property type="match status" value="1"/>
</dbReference>
<evidence type="ECO:0000256" key="3">
    <source>
        <dbReference type="PROSITE-ProRule" id="PRU00221"/>
    </source>
</evidence>
<dbReference type="InterPro" id="IPR036322">
    <property type="entry name" value="WD40_repeat_dom_sf"/>
</dbReference>
<name>A0A812YJS9_SYMPI</name>
<dbReference type="AlphaFoldDB" id="A0A812YJS9"/>
<accession>A0A812YJS9</accession>
<dbReference type="SMART" id="SM00320">
    <property type="entry name" value="WD40"/>
    <property type="match status" value="10"/>
</dbReference>
<dbReference type="InterPro" id="IPR019775">
    <property type="entry name" value="WD40_repeat_CS"/>
</dbReference>
<evidence type="ECO:0000256" key="2">
    <source>
        <dbReference type="ARBA" id="ARBA00022737"/>
    </source>
</evidence>
<gene>
    <name evidence="4" type="primary">CFAP52</name>
    <name evidence="4" type="ORF">SPIL2461_LOCUS22871</name>
</gene>
<dbReference type="Gene3D" id="2.130.10.10">
    <property type="entry name" value="YVTN repeat-like/Quinoprotein amine dehydrogenase"/>
    <property type="match status" value="3"/>
</dbReference>
<dbReference type="OrthoDB" id="10264376at2759"/>
<dbReference type="Pfam" id="PF00400">
    <property type="entry name" value="WD40"/>
    <property type="match status" value="4"/>
</dbReference>
<organism evidence="4 5">
    <name type="scientific">Symbiodinium pilosum</name>
    <name type="common">Dinoflagellate</name>
    <dbReference type="NCBI Taxonomy" id="2952"/>
    <lineage>
        <taxon>Eukaryota</taxon>
        <taxon>Sar</taxon>
        <taxon>Alveolata</taxon>
        <taxon>Dinophyceae</taxon>
        <taxon>Suessiales</taxon>
        <taxon>Symbiodiniaceae</taxon>
        <taxon>Symbiodinium</taxon>
    </lineage>
</organism>
<keyword evidence="1 3" id="KW-0853">WD repeat</keyword>
<dbReference type="PROSITE" id="PS50082">
    <property type="entry name" value="WD_REPEATS_2"/>
    <property type="match status" value="3"/>
</dbReference>
<keyword evidence="2" id="KW-0677">Repeat</keyword>
<protein>
    <submittedName>
        <fullName evidence="4">CFAP52 protein</fullName>
    </submittedName>
</protein>
<dbReference type="InterPro" id="IPR001680">
    <property type="entry name" value="WD40_rpt"/>
</dbReference>
<comment type="caution">
    <text evidence="4">The sequence shown here is derived from an EMBL/GenBank/DDBJ whole genome shotgun (WGS) entry which is preliminary data.</text>
</comment>
<feature type="repeat" description="WD" evidence="3">
    <location>
        <begin position="581"/>
        <end position="617"/>
    </location>
</feature>
<dbReference type="InterPro" id="IPR015943">
    <property type="entry name" value="WD40/YVTN_repeat-like_dom_sf"/>
</dbReference>
<dbReference type="PROSITE" id="PS00678">
    <property type="entry name" value="WD_REPEATS_1"/>
    <property type="match status" value="2"/>
</dbReference>
<keyword evidence="5" id="KW-1185">Reference proteome</keyword>
<dbReference type="EMBL" id="CAJNIZ010047704">
    <property type="protein sequence ID" value="CAE7774044.1"/>
    <property type="molecule type" value="Genomic_DNA"/>
</dbReference>
<proteinExistence type="predicted"/>
<dbReference type="SUPFAM" id="SSF50978">
    <property type="entry name" value="WD40 repeat-like"/>
    <property type="match status" value="2"/>
</dbReference>
<dbReference type="PROSITE" id="PS50294">
    <property type="entry name" value="WD_REPEATS_REGION"/>
    <property type="match status" value="2"/>
</dbReference>
<dbReference type="PANTHER" id="PTHR13720:SF53">
    <property type="entry name" value="ANAPHASE-PROMOTING COMPLEX SUBUNIT 4 WD40 DOMAIN-CONTAINING PROTEIN"/>
    <property type="match status" value="1"/>
</dbReference>
<dbReference type="Proteomes" id="UP000649617">
    <property type="component" value="Unassembled WGS sequence"/>
</dbReference>
<sequence length="617" mass="67038">MSAAAELEHFIGYGAKHLGTVCYHPSQVETLIYAAASAIIVEDVNDPHKQEFLRGHDAEVSALDVSLNGKLLASGQLGSPSRKGAVAPVVVWDFDNRSRYIDFHGLAHSVLCVKFSPDGRFLVATGANQMLYVWDVSTGEVVYNRRTETPCFLGVWGPILEGGRYPSYQLCTTYDSQVLYHLMSFDMRSMSYSLGSDAMQFPPSGLQRKHICGLVVADFLITGTSAGDMCVFSMKTKVFRTALPVCNNGVTGIAQYGDLLFVAGGDGRIKAVRGHDTEWDVLAENVLEAGVMALTPSADGAELIAGTRNGKMWRLLSSDLTATLQSASHTGEVTDIAFGTSSDMVCTTSDAGEVFLLDLSDYMPLTAALAKSPVRSAVVASNGEILAGYDDGYLRAWSSDKGGSKLLWQVNCHRQGVTVVRETANFIVTGGGDSAVRFWQRSSRELLSSFQNHRKPVADLVLDQVSPHVVHSGSEDKLVVTYDLKQNKALVQHTSLAGNITSLSQRKDHDNEVVSCAQDGKLLFWDVDYPDPTGCIDSPTGMPIRLRCCEVSPNGRYIAAGCDDARMYIYDLVSCQCIQECEGHSGGLSQVRWSPDQKQIITAGKDGCIIVWNFFEL</sequence>
<dbReference type="PANTHER" id="PTHR13720">
    <property type="entry name" value="WD-40 REPEAT PROTEIN"/>
    <property type="match status" value="1"/>
</dbReference>
<dbReference type="InterPro" id="IPR050630">
    <property type="entry name" value="WD_repeat_EMAP"/>
</dbReference>
<dbReference type="GO" id="GO:0005929">
    <property type="term" value="C:cilium"/>
    <property type="evidence" value="ECO:0007669"/>
    <property type="project" value="UniProtKB-ARBA"/>
</dbReference>
<evidence type="ECO:0000313" key="5">
    <source>
        <dbReference type="Proteomes" id="UP000649617"/>
    </source>
</evidence>
<reference evidence="4" key="1">
    <citation type="submission" date="2021-02" db="EMBL/GenBank/DDBJ databases">
        <authorList>
            <person name="Dougan E. K."/>
            <person name="Rhodes N."/>
            <person name="Thang M."/>
            <person name="Chan C."/>
        </authorList>
    </citation>
    <scope>NUCLEOTIDE SEQUENCE</scope>
</reference>
<evidence type="ECO:0000313" key="4">
    <source>
        <dbReference type="EMBL" id="CAE7774044.1"/>
    </source>
</evidence>
<feature type="repeat" description="WD" evidence="3">
    <location>
        <begin position="410"/>
        <end position="449"/>
    </location>
</feature>
<evidence type="ECO:0000256" key="1">
    <source>
        <dbReference type="ARBA" id="ARBA00022574"/>
    </source>
</evidence>